<dbReference type="InterPro" id="IPR053569">
    <property type="entry name" value="Tungstate_ABC_transporter"/>
</dbReference>
<dbReference type="Proteomes" id="UP000286095">
    <property type="component" value="Unassembled WGS sequence"/>
</dbReference>
<keyword evidence="3 5" id="KW-0067">ATP-binding</keyword>
<dbReference type="SMART" id="SM00382">
    <property type="entry name" value="AAA"/>
    <property type="match status" value="1"/>
</dbReference>
<proteinExistence type="predicted"/>
<evidence type="ECO:0000256" key="2">
    <source>
        <dbReference type="ARBA" id="ARBA00022741"/>
    </source>
</evidence>
<keyword evidence="2" id="KW-0547">Nucleotide-binding</keyword>
<dbReference type="RefSeq" id="WP_124134466.1">
    <property type="nucleotide sequence ID" value="NZ_QURW01000009.1"/>
</dbReference>
<dbReference type="PANTHER" id="PTHR43423">
    <property type="entry name" value="ABC TRANSPORTER I FAMILY MEMBER 17"/>
    <property type="match status" value="1"/>
</dbReference>
<dbReference type="InterPro" id="IPR027417">
    <property type="entry name" value="P-loop_NTPase"/>
</dbReference>
<dbReference type="InterPro" id="IPR003439">
    <property type="entry name" value="ABC_transporter-like_ATP-bd"/>
</dbReference>
<dbReference type="PROSITE" id="PS00211">
    <property type="entry name" value="ABC_TRANSPORTER_1"/>
    <property type="match status" value="1"/>
</dbReference>
<dbReference type="InterPro" id="IPR003593">
    <property type="entry name" value="AAA+_ATPase"/>
</dbReference>
<dbReference type="AlphaFoldDB" id="A0A424Z0I7"/>
<evidence type="ECO:0000256" key="1">
    <source>
        <dbReference type="ARBA" id="ARBA00022448"/>
    </source>
</evidence>
<dbReference type="InterPro" id="IPR017871">
    <property type="entry name" value="ABC_transporter-like_CS"/>
</dbReference>
<dbReference type="PROSITE" id="PS50893">
    <property type="entry name" value="ABC_TRANSPORTER_2"/>
    <property type="match status" value="1"/>
</dbReference>
<evidence type="ECO:0000259" key="4">
    <source>
        <dbReference type="PROSITE" id="PS50893"/>
    </source>
</evidence>
<name>A0A424Z0I7_9BACT</name>
<reference evidence="5 6" key="1">
    <citation type="submission" date="2018-08" db="EMBL/GenBank/DDBJ databases">
        <title>Survival mechanisms of Campylobacter hepaticus identified by genomic analysis and comparative transcriptomic analysis of in vivo and in vitro derived bacteria.</title>
        <authorList>
            <person name="Van T.T.H."/>
            <person name="Moore R.J."/>
        </authorList>
    </citation>
    <scope>NUCLEOTIDE SEQUENCE [LARGE SCALE GENOMIC DNA]</scope>
    <source>
        <strain evidence="5 6">54L</strain>
    </source>
</reference>
<comment type="caution">
    <text evidence="5">The sequence shown here is derived from an EMBL/GenBank/DDBJ whole genome shotgun (WGS) entry which is preliminary data.</text>
</comment>
<dbReference type="GO" id="GO:0005524">
    <property type="term" value="F:ATP binding"/>
    <property type="evidence" value="ECO:0007669"/>
    <property type="project" value="UniProtKB-KW"/>
</dbReference>
<dbReference type="NCBIfam" id="NF041774">
    <property type="entry name" value="tung_ATPbind_TupC"/>
    <property type="match status" value="1"/>
</dbReference>
<evidence type="ECO:0000256" key="3">
    <source>
        <dbReference type="ARBA" id="ARBA00022840"/>
    </source>
</evidence>
<protein>
    <submittedName>
        <fullName evidence="5">ABC transporter ATP-binding protein</fullName>
    </submittedName>
</protein>
<dbReference type="Gene3D" id="3.40.50.300">
    <property type="entry name" value="P-loop containing nucleotide triphosphate hydrolases"/>
    <property type="match status" value="1"/>
</dbReference>
<dbReference type="GO" id="GO:0016887">
    <property type="term" value="F:ATP hydrolysis activity"/>
    <property type="evidence" value="ECO:0007669"/>
    <property type="project" value="InterPro"/>
</dbReference>
<dbReference type="STRING" id="1813019.A2J15_05100"/>
<dbReference type="EMBL" id="QURW01000009">
    <property type="protein sequence ID" value="RQD87514.1"/>
    <property type="molecule type" value="Genomic_DNA"/>
</dbReference>
<dbReference type="Pfam" id="PF00005">
    <property type="entry name" value="ABC_tran"/>
    <property type="match status" value="1"/>
</dbReference>
<dbReference type="SUPFAM" id="SSF52540">
    <property type="entry name" value="P-loop containing nucleoside triphosphate hydrolases"/>
    <property type="match status" value="1"/>
</dbReference>
<gene>
    <name evidence="5" type="ORF">DZD40_04490</name>
</gene>
<feature type="domain" description="ABC transporter" evidence="4">
    <location>
        <begin position="2"/>
        <end position="230"/>
    </location>
</feature>
<evidence type="ECO:0000313" key="5">
    <source>
        <dbReference type="EMBL" id="RQD87514.1"/>
    </source>
</evidence>
<sequence length="332" mass="38982">MIEITNLFFQYQKKEVLKIKHLKLDTSKISVLMGANGSGKSTFLRILKFLEGDFSKQISYFGNFKLTRKQKRAIYLLFPEPILLNRSVRSNFLFTLKTYGIKDNIQNRIKESLAYLRLDESILDKYFNELSSGQSQKLAFAIALSVRARYYLLDEPSAFLDNNTLNLFKEAILKMHKEFNTGFLIASHDKHFLDALAQKKLYLHSGEILEFENTNVFDLEYHGVQFSNFLDFSKCNKYKEFITRLPSKIAINPYKISLFYSHEFLKNTFAFILEKCYVIALRSRKNDVFIRVSCGDKILEFALEKEEFIKLNLKLYQELSLYFLEDAICFLN</sequence>
<organism evidence="5 6">
    <name type="scientific">Campylobacter hepaticus</name>
    <dbReference type="NCBI Taxonomy" id="1813019"/>
    <lineage>
        <taxon>Bacteria</taxon>
        <taxon>Pseudomonadati</taxon>
        <taxon>Campylobacterota</taxon>
        <taxon>Epsilonproteobacteria</taxon>
        <taxon>Campylobacterales</taxon>
        <taxon>Campylobacteraceae</taxon>
        <taxon>Campylobacter</taxon>
    </lineage>
</organism>
<dbReference type="PANTHER" id="PTHR43423:SF1">
    <property type="entry name" value="ABC TRANSPORTER I FAMILY MEMBER 17"/>
    <property type="match status" value="1"/>
</dbReference>
<evidence type="ECO:0000313" key="6">
    <source>
        <dbReference type="Proteomes" id="UP000286095"/>
    </source>
</evidence>
<keyword evidence="1" id="KW-0813">Transport</keyword>
<accession>A0A424Z0I7</accession>